<gene>
    <name evidence="2" type="ORF">BT96DRAFT_935500</name>
</gene>
<keyword evidence="3" id="KW-1185">Reference proteome</keyword>
<protein>
    <submittedName>
        <fullName evidence="2">Uncharacterized protein</fullName>
    </submittedName>
</protein>
<feature type="compositionally biased region" description="Basic and acidic residues" evidence="1">
    <location>
        <begin position="154"/>
        <end position="165"/>
    </location>
</feature>
<feature type="compositionally biased region" description="Polar residues" evidence="1">
    <location>
        <begin position="138"/>
        <end position="153"/>
    </location>
</feature>
<dbReference type="EMBL" id="ML769415">
    <property type="protein sequence ID" value="KAE9404574.1"/>
    <property type="molecule type" value="Genomic_DNA"/>
</dbReference>
<name>A0A6A4I6Y2_9AGAR</name>
<evidence type="ECO:0000256" key="1">
    <source>
        <dbReference type="SAM" id="MobiDB-lite"/>
    </source>
</evidence>
<reference evidence="2" key="1">
    <citation type="journal article" date="2019" name="Environ. Microbiol.">
        <title>Fungal ecological strategies reflected in gene transcription - a case study of two litter decomposers.</title>
        <authorList>
            <person name="Barbi F."/>
            <person name="Kohler A."/>
            <person name="Barry K."/>
            <person name="Baskaran P."/>
            <person name="Daum C."/>
            <person name="Fauchery L."/>
            <person name="Ihrmark K."/>
            <person name="Kuo A."/>
            <person name="LaButti K."/>
            <person name="Lipzen A."/>
            <person name="Morin E."/>
            <person name="Grigoriev I.V."/>
            <person name="Henrissat B."/>
            <person name="Lindahl B."/>
            <person name="Martin F."/>
        </authorList>
    </citation>
    <scope>NUCLEOTIDE SEQUENCE</scope>
    <source>
        <strain evidence="2">JB14</strain>
    </source>
</reference>
<sequence length="165" mass="18201">MRPAAYYPNGAIRLSSHVAPFHVSEISSSSSTFCPTLRETTSEANIERGDLVISRGEDWMMGMKANKLVDIERENGEEERRIKVACDGCRKHGKSSVMASVPCVQTASNEEKSVFIFENRAGEKEAGAFKVYPREPPRNSNNDGGSRAVSSKDSLVKGVDDHEYE</sequence>
<organism evidence="2 3">
    <name type="scientific">Gymnopus androsaceus JB14</name>
    <dbReference type="NCBI Taxonomy" id="1447944"/>
    <lineage>
        <taxon>Eukaryota</taxon>
        <taxon>Fungi</taxon>
        <taxon>Dikarya</taxon>
        <taxon>Basidiomycota</taxon>
        <taxon>Agaricomycotina</taxon>
        <taxon>Agaricomycetes</taxon>
        <taxon>Agaricomycetidae</taxon>
        <taxon>Agaricales</taxon>
        <taxon>Marasmiineae</taxon>
        <taxon>Omphalotaceae</taxon>
        <taxon>Gymnopus</taxon>
    </lineage>
</organism>
<feature type="region of interest" description="Disordered" evidence="1">
    <location>
        <begin position="126"/>
        <end position="165"/>
    </location>
</feature>
<proteinExistence type="predicted"/>
<accession>A0A6A4I6Y2</accession>
<evidence type="ECO:0000313" key="2">
    <source>
        <dbReference type="EMBL" id="KAE9404574.1"/>
    </source>
</evidence>
<evidence type="ECO:0000313" key="3">
    <source>
        <dbReference type="Proteomes" id="UP000799118"/>
    </source>
</evidence>
<dbReference type="AlphaFoldDB" id="A0A6A4I6Y2"/>
<feature type="compositionally biased region" description="Basic and acidic residues" evidence="1">
    <location>
        <begin position="126"/>
        <end position="137"/>
    </location>
</feature>
<dbReference type="Proteomes" id="UP000799118">
    <property type="component" value="Unassembled WGS sequence"/>
</dbReference>